<dbReference type="Proteomes" id="UP001479606">
    <property type="component" value="Unassembled WGS sequence"/>
</dbReference>
<comment type="caution">
    <text evidence="2">The sequence shown here is derived from an EMBL/GenBank/DDBJ whole genome shotgun (WGS) entry which is preliminary data.</text>
</comment>
<keyword evidence="1" id="KW-0732">Signal</keyword>
<protein>
    <submittedName>
        <fullName evidence="2">DUF4292 domain-containing protein</fullName>
    </submittedName>
</protein>
<evidence type="ECO:0000256" key="1">
    <source>
        <dbReference type="SAM" id="SignalP"/>
    </source>
</evidence>
<proteinExistence type="predicted"/>
<feature type="chain" id="PRO_5046867627" evidence="1">
    <location>
        <begin position="21"/>
        <end position="262"/>
    </location>
</feature>
<dbReference type="InterPro" id="IPR025634">
    <property type="entry name" value="DUF4292"/>
</dbReference>
<accession>A0ABU9LZH6</accession>
<dbReference type="PROSITE" id="PS51257">
    <property type="entry name" value="PROKAR_LIPOPROTEIN"/>
    <property type="match status" value="1"/>
</dbReference>
<organism evidence="2 3">
    <name type="scientific">Hymenobacter segetis</name>
    <dbReference type="NCBI Taxonomy" id="2025509"/>
    <lineage>
        <taxon>Bacteria</taxon>
        <taxon>Pseudomonadati</taxon>
        <taxon>Bacteroidota</taxon>
        <taxon>Cytophagia</taxon>
        <taxon>Cytophagales</taxon>
        <taxon>Hymenobacteraceae</taxon>
        <taxon>Hymenobacter</taxon>
    </lineage>
</organism>
<feature type="signal peptide" evidence="1">
    <location>
        <begin position="1"/>
        <end position="20"/>
    </location>
</feature>
<evidence type="ECO:0000313" key="2">
    <source>
        <dbReference type="EMBL" id="MEL5995451.1"/>
    </source>
</evidence>
<sequence length="262" mass="28283">MNKVTLLLALGLLGSCARKAVPTTTSAAGPGTSTPMMEPALPSVKATNTTFIFLNAKAKAQINMKGNKQGANLSLRMRRDSIIWVSAGLAGIEGVRAVLTHDSVRVMNRLDKTYFSGGYDYLSKLLNVPVSFAQMQALLLGDYLPAPTGTKPTVATEEAGRQRVSYPLADVLVERLLQAGTGRVQQLKMSDEATKRNLTVDYTDFQPLDEPAGLPFAHATFIQAQQPAAGVVTAAINYNKVNTGRERLTFPFAVPKGFRRIK</sequence>
<gene>
    <name evidence="2" type="ORF">AAFH49_14635</name>
</gene>
<dbReference type="EMBL" id="JBCEVZ010000037">
    <property type="protein sequence ID" value="MEL5995451.1"/>
    <property type="molecule type" value="Genomic_DNA"/>
</dbReference>
<name>A0ABU9LZH6_9BACT</name>
<keyword evidence="3" id="KW-1185">Reference proteome</keyword>
<dbReference type="Pfam" id="PF14125">
    <property type="entry name" value="DUF4292"/>
    <property type="match status" value="1"/>
</dbReference>
<dbReference type="RefSeq" id="WP_342299284.1">
    <property type="nucleotide sequence ID" value="NZ_JBCEVZ010000037.1"/>
</dbReference>
<reference evidence="2 3" key="1">
    <citation type="journal article" date="2018" name="Arch. Microbiol.">
        <title>Hymenobacter segetis sp. nov., isolated from soil.</title>
        <authorList>
            <person name="Ten L.N."/>
            <person name="Lim S.J."/>
            <person name="Kim B.O."/>
            <person name="Kang I.K."/>
            <person name="Jung H.Y."/>
        </authorList>
    </citation>
    <scope>NUCLEOTIDE SEQUENCE [LARGE SCALE GENOMIC DNA]</scope>
    <source>
        <strain evidence="2 3">S7-3-11</strain>
    </source>
</reference>
<evidence type="ECO:0000313" key="3">
    <source>
        <dbReference type="Proteomes" id="UP001479606"/>
    </source>
</evidence>